<evidence type="ECO:0000313" key="5">
    <source>
        <dbReference type="Proteomes" id="UP000094527"/>
    </source>
</evidence>
<dbReference type="Gene3D" id="1.10.443.10">
    <property type="entry name" value="Intergrase catalytic core"/>
    <property type="match status" value="1"/>
</dbReference>
<evidence type="ECO:0000256" key="2">
    <source>
        <dbReference type="ARBA" id="ARBA00023172"/>
    </source>
</evidence>
<dbReference type="PANTHER" id="PTHR35617:SF3">
    <property type="entry name" value="CORE-BINDING (CB) DOMAIN-CONTAINING PROTEIN"/>
    <property type="match status" value="1"/>
</dbReference>
<proteinExistence type="predicted"/>
<dbReference type="InterPro" id="IPR013762">
    <property type="entry name" value="Integrase-like_cat_sf"/>
</dbReference>
<dbReference type="GO" id="GO:0003677">
    <property type="term" value="F:DNA binding"/>
    <property type="evidence" value="ECO:0007669"/>
    <property type="project" value="UniProtKB-KW"/>
</dbReference>
<keyword evidence="2" id="KW-0233">DNA recombination</keyword>
<protein>
    <submittedName>
        <fullName evidence="4">Tyrosine recombinase XerD</fullName>
    </submittedName>
</protein>
<evidence type="ECO:0000259" key="3">
    <source>
        <dbReference type="PROSITE" id="PS51898"/>
    </source>
</evidence>
<dbReference type="Proteomes" id="UP000094527">
    <property type="component" value="Unassembled WGS sequence"/>
</dbReference>
<sequence length="414" mass="46392">MSISLPEGKRQKIIAKCKKFSLMTYCLIQDLAELLGLLISSLPAVPYGMLYTKILEREKYLALQRNDKNYFAKITASPPLEDTFIDGRSFVQQAYTRKGFTEETVNLILNSITTSSWRQYQPTLLKWQGFCRKRNVSPFEFNVQLTSDFLLQLFNSNVGYGSINTARSALSLFLTDSNDNTIGSHSSISRLLKGVSKLRPTNPRYNTTWSPDQLLNYLQSLYPLENLSLQDLAMKTVALLALATAQRVQTITLIKLSEICCLDDVIKIFISSATKTSRPGAPQPCLLIPYNKTSPQICVASTLEHYISRTKPIRSDITNLFVSCTKPYRPVCSQTISRWIKTALGKAGIDVNLYKAHSVRHSATSAANRGGLTVEQILSHVGWSKNSTTFARFYNRPLDSSSDFPLSVFGSFNT</sequence>
<dbReference type="OMA" id="HISICPD"/>
<evidence type="ECO:0000313" key="4">
    <source>
        <dbReference type="EMBL" id="ODM87763.1"/>
    </source>
</evidence>
<dbReference type="PROSITE" id="PS51898">
    <property type="entry name" value="TYR_RECOMBINASE"/>
    <property type="match status" value="1"/>
</dbReference>
<dbReference type="EMBL" id="LJIJ01004723">
    <property type="protein sequence ID" value="ODM87763.1"/>
    <property type="molecule type" value="Genomic_DNA"/>
</dbReference>
<dbReference type="InterPro" id="IPR010998">
    <property type="entry name" value="Integrase_recombinase_N"/>
</dbReference>
<keyword evidence="1" id="KW-0238">DNA-binding</keyword>
<dbReference type="Gene3D" id="1.10.150.130">
    <property type="match status" value="1"/>
</dbReference>
<dbReference type="InterPro" id="IPR002104">
    <property type="entry name" value="Integrase_catalytic"/>
</dbReference>
<dbReference type="Pfam" id="PF00589">
    <property type="entry name" value="Phage_integrase"/>
    <property type="match status" value="1"/>
</dbReference>
<accession>A0A1D2M470</accession>
<dbReference type="GO" id="GO:0015074">
    <property type="term" value="P:DNA integration"/>
    <property type="evidence" value="ECO:0007669"/>
    <property type="project" value="InterPro"/>
</dbReference>
<dbReference type="OrthoDB" id="6759919at2759"/>
<dbReference type="InterPro" id="IPR011010">
    <property type="entry name" value="DNA_brk_join_enz"/>
</dbReference>
<dbReference type="SUPFAM" id="SSF47823">
    <property type="entry name" value="lambda integrase-like, N-terminal domain"/>
    <property type="match status" value="1"/>
</dbReference>
<reference evidence="4 5" key="1">
    <citation type="journal article" date="2016" name="Genome Biol. Evol.">
        <title>Gene Family Evolution Reflects Adaptation to Soil Environmental Stressors in the Genome of the Collembolan Orchesella cincta.</title>
        <authorList>
            <person name="Faddeeva-Vakhrusheva A."/>
            <person name="Derks M.F."/>
            <person name="Anvar S.Y."/>
            <person name="Agamennone V."/>
            <person name="Suring W."/>
            <person name="Smit S."/>
            <person name="van Straalen N.M."/>
            <person name="Roelofs D."/>
        </authorList>
    </citation>
    <scope>NUCLEOTIDE SEQUENCE [LARGE SCALE GENOMIC DNA]</scope>
    <source>
        <tissue evidence="4">Mixed pool</tissue>
    </source>
</reference>
<dbReference type="STRING" id="48709.A0A1D2M470"/>
<dbReference type="PANTHER" id="PTHR35617">
    <property type="entry name" value="PHAGE_INTEGRASE DOMAIN-CONTAINING PROTEIN"/>
    <property type="match status" value="1"/>
</dbReference>
<name>A0A1D2M470_ORCCI</name>
<comment type="caution">
    <text evidence="4">The sequence shown here is derived from an EMBL/GenBank/DDBJ whole genome shotgun (WGS) entry which is preliminary data.</text>
</comment>
<dbReference type="SUPFAM" id="SSF56349">
    <property type="entry name" value="DNA breaking-rejoining enzymes"/>
    <property type="match status" value="1"/>
</dbReference>
<gene>
    <name evidence="4" type="ORF">Ocin01_18918</name>
</gene>
<evidence type="ECO:0000256" key="1">
    <source>
        <dbReference type="ARBA" id="ARBA00023125"/>
    </source>
</evidence>
<organism evidence="4 5">
    <name type="scientific">Orchesella cincta</name>
    <name type="common">Springtail</name>
    <name type="synonym">Podura cincta</name>
    <dbReference type="NCBI Taxonomy" id="48709"/>
    <lineage>
        <taxon>Eukaryota</taxon>
        <taxon>Metazoa</taxon>
        <taxon>Ecdysozoa</taxon>
        <taxon>Arthropoda</taxon>
        <taxon>Hexapoda</taxon>
        <taxon>Collembola</taxon>
        <taxon>Entomobryomorpha</taxon>
        <taxon>Entomobryoidea</taxon>
        <taxon>Orchesellidae</taxon>
        <taxon>Orchesellinae</taxon>
        <taxon>Orchesella</taxon>
    </lineage>
</organism>
<feature type="domain" description="Tyr recombinase" evidence="3">
    <location>
        <begin position="201"/>
        <end position="410"/>
    </location>
</feature>
<dbReference type="GO" id="GO:0006310">
    <property type="term" value="P:DNA recombination"/>
    <property type="evidence" value="ECO:0007669"/>
    <property type="project" value="UniProtKB-KW"/>
</dbReference>
<keyword evidence="5" id="KW-1185">Reference proteome</keyword>
<dbReference type="AlphaFoldDB" id="A0A1D2M470"/>